<dbReference type="Pfam" id="PF12804">
    <property type="entry name" value="NTP_transf_3"/>
    <property type="match status" value="1"/>
</dbReference>
<sequence length="320" mass="37406">MAGDRRASRNIKGGNKTLLTINERPVLSYVLSALLDSKYVRNILIVGPKKRIEKALKSDLARIKDRKITVLEQWDNLIENVWHGFLHTIEGYKEGVDPDTYLNTPEEEKAVLALSGDIPLLTSYEIDEFFENAEIDRFDYIAGITPDHFLMPYYPKKNKPGIRHSYFHAREIKWRHNNLHLGRLFKVRNKIYIQKMYEYRHQREWKDIIKLIFTILRTEKGTYKAFYQFAVLQACMFLTNRRFGWLSDFIRKFVTLSSIENTVGLLLGVSAKTSITYYGGAALDIDSDEELETIKTNLDEWMAYQKELFNSKKGESKKGK</sequence>
<dbReference type="Gene3D" id="3.90.550.10">
    <property type="entry name" value="Spore Coat Polysaccharide Biosynthesis Protein SpsA, Chain A"/>
    <property type="match status" value="1"/>
</dbReference>
<feature type="domain" description="MobA-like NTP transferase" evidence="1">
    <location>
        <begin position="8"/>
        <end position="150"/>
    </location>
</feature>
<comment type="caution">
    <text evidence="2">The sequence shown here is derived from an EMBL/GenBank/DDBJ whole genome shotgun (WGS) entry which is preliminary data.</text>
</comment>
<name>A0A9D8KCI0_9DELT</name>
<evidence type="ECO:0000259" key="1">
    <source>
        <dbReference type="Pfam" id="PF12804"/>
    </source>
</evidence>
<evidence type="ECO:0000313" key="2">
    <source>
        <dbReference type="EMBL" id="MBN1571618.1"/>
    </source>
</evidence>
<reference evidence="2" key="2">
    <citation type="submission" date="2021-01" db="EMBL/GenBank/DDBJ databases">
        <authorList>
            <person name="Hahn C.R."/>
            <person name="Youssef N.H."/>
            <person name="Elshahed M."/>
        </authorList>
    </citation>
    <scope>NUCLEOTIDE SEQUENCE</scope>
    <source>
        <strain evidence="2">Zod_Metabat.24</strain>
    </source>
</reference>
<organism evidence="2 3">
    <name type="scientific">Candidatus Zymogenus saltonus</name>
    <dbReference type="NCBI Taxonomy" id="2844893"/>
    <lineage>
        <taxon>Bacteria</taxon>
        <taxon>Deltaproteobacteria</taxon>
        <taxon>Candidatus Zymogenia</taxon>
        <taxon>Candidatus Zymogeniales</taxon>
        <taxon>Candidatus Zymogenaceae</taxon>
        <taxon>Candidatus Zymogenus</taxon>
    </lineage>
</organism>
<protein>
    <submittedName>
        <fullName evidence="2">Nucleotidyltransferase family protein</fullName>
    </submittedName>
</protein>
<dbReference type="InterPro" id="IPR025877">
    <property type="entry name" value="MobA-like_NTP_Trfase"/>
</dbReference>
<dbReference type="AlphaFoldDB" id="A0A9D8KCI0"/>
<dbReference type="SUPFAM" id="SSF53448">
    <property type="entry name" value="Nucleotide-diphospho-sugar transferases"/>
    <property type="match status" value="1"/>
</dbReference>
<dbReference type="Proteomes" id="UP000809273">
    <property type="component" value="Unassembled WGS sequence"/>
</dbReference>
<dbReference type="InterPro" id="IPR029044">
    <property type="entry name" value="Nucleotide-diphossugar_trans"/>
</dbReference>
<gene>
    <name evidence="2" type="ORF">JW984_00295</name>
</gene>
<proteinExistence type="predicted"/>
<reference evidence="2" key="1">
    <citation type="journal article" date="2021" name="Environ. Microbiol.">
        <title>Genomic characterization of three novel Desulfobacterota classes expand the metabolic and phylogenetic diversity of the phylum.</title>
        <authorList>
            <person name="Murphy C.L."/>
            <person name="Biggerstaff J."/>
            <person name="Eichhorn A."/>
            <person name="Ewing E."/>
            <person name="Shahan R."/>
            <person name="Soriano D."/>
            <person name="Stewart S."/>
            <person name="VanMol K."/>
            <person name="Walker R."/>
            <person name="Walters P."/>
            <person name="Elshahed M.S."/>
            <person name="Youssef N.H."/>
        </authorList>
    </citation>
    <scope>NUCLEOTIDE SEQUENCE</scope>
    <source>
        <strain evidence="2">Zod_Metabat.24</strain>
    </source>
</reference>
<dbReference type="GO" id="GO:0016779">
    <property type="term" value="F:nucleotidyltransferase activity"/>
    <property type="evidence" value="ECO:0007669"/>
    <property type="project" value="UniProtKB-ARBA"/>
</dbReference>
<dbReference type="EMBL" id="JAFGIX010000001">
    <property type="protein sequence ID" value="MBN1571618.1"/>
    <property type="molecule type" value="Genomic_DNA"/>
</dbReference>
<evidence type="ECO:0000313" key="3">
    <source>
        <dbReference type="Proteomes" id="UP000809273"/>
    </source>
</evidence>
<accession>A0A9D8KCI0</accession>